<gene>
    <name evidence="5" type="ORF">NEMVEDRAFT_v1g223808</name>
</gene>
<feature type="non-terminal residue" evidence="5">
    <location>
        <position position="175"/>
    </location>
</feature>
<evidence type="ECO:0000259" key="4">
    <source>
        <dbReference type="PROSITE" id="PS51393"/>
    </source>
</evidence>
<dbReference type="PhylomeDB" id="A7T8I4"/>
<dbReference type="InterPro" id="IPR000907">
    <property type="entry name" value="LipOase"/>
</dbReference>
<sequence>SQDILTSDSELAEWAKDLAQEGNDGCGIKGIPGDGTLSSITDLITLLTCIIFTSTVSNSATNTPQYEEYGFLPNYPSLLLGDPPRDKAWREESDILQCLPPKQTCLDIMLVTKLLAERRRYGFSNMRLRYQSIPEEVKAFERFLDELKGISHSIQDHNRKRGIVYDYLNPFQQSD</sequence>
<dbReference type="HOGENOM" id="CLU_1536336_0_0_1"/>
<reference evidence="5 6" key="1">
    <citation type="journal article" date="2007" name="Science">
        <title>Sea anemone genome reveals ancestral eumetazoan gene repertoire and genomic organization.</title>
        <authorList>
            <person name="Putnam N.H."/>
            <person name="Srivastava M."/>
            <person name="Hellsten U."/>
            <person name="Dirks B."/>
            <person name="Chapman J."/>
            <person name="Salamov A."/>
            <person name="Terry A."/>
            <person name="Shapiro H."/>
            <person name="Lindquist E."/>
            <person name="Kapitonov V.V."/>
            <person name="Jurka J."/>
            <person name="Genikhovich G."/>
            <person name="Grigoriev I.V."/>
            <person name="Lucas S.M."/>
            <person name="Steele R.E."/>
            <person name="Finnerty J.R."/>
            <person name="Technau U."/>
            <person name="Martindale M.Q."/>
            <person name="Rokhsar D.S."/>
        </authorList>
    </citation>
    <scope>NUCLEOTIDE SEQUENCE [LARGE SCALE GENOMIC DNA]</scope>
    <source>
        <strain evidence="6">CH2 X CH6</strain>
    </source>
</reference>
<keyword evidence="6" id="KW-1185">Reference proteome</keyword>
<accession>A7T8I4</accession>
<dbReference type="PANTHER" id="PTHR11771">
    <property type="entry name" value="LIPOXYGENASE"/>
    <property type="match status" value="1"/>
</dbReference>
<dbReference type="SUPFAM" id="SSF48484">
    <property type="entry name" value="Lipoxigenase"/>
    <property type="match status" value="1"/>
</dbReference>
<evidence type="ECO:0000256" key="3">
    <source>
        <dbReference type="ARBA" id="ARBA00023002"/>
    </source>
</evidence>
<dbReference type="GO" id="GO:0034440">
    <property type="term" value="P:lipid oxidation"/>
    <property type="evidence" value="ECO:0007669"/>
    <property type="project" value="InterPro"/>
</dbReference>
<dbReference type="PROSITE" id="PS51393">
    <property type="entry name" value="LIPOXYGENASE_3"/>
    <property type="match status" value="1"/>
</dbReference>
<organism evidence="5 6">
    <name type="scientific">Nematostella vectensis</name>
    <name type="common">Starlet sea anemone</name>
    <dbReference type="NCBI Taxonomy" id="45351"/>
    <lineage>
        <taxon>Eukaryota</taxon>
        <taxon>Metazoa</taxon>
        <taxon>Cnidaria</taxon>
        <taxon>Anthozoa</taxon>
        <taxon>Hexacorallia</taxon>
        <taxon>Actiniaria</taxon>
        <taxon>Edwardsiidae</taxon>
        <taxon>Nematostella</taxon>
    </lineage>
</organism>
<keyword evidence="3" id="KW-0560">Oxidoreductase</keyword>
<evidence type="ECO:0000256" key="1">
    <source>
        <dbReference type="ARBA" id="ARBA00022723"/>
    </source>
</evidence>
<dbReference type="GO" id="GO:0046872">
    <property type="term" value="F:metal ion binding"/>
    <property type="evidence" value="ECO:0007669"/>
    <property type="project" value="UniProtKB-KW"/>
</dbReference>
<proteinExistence type="predicted"/>
<feature type="domain" description="Lipoxygenase" evidence="4">
    <location>
        <begin position="1"/>
        <end position="175"/>
    </location>
</feature>
<dbReference type="STRING" id="45351.A7T8I4"/>
<dbReference type="eggNOG" id="ENOG502QQSP">
    <property type="taxonomic scope" value="Eukaryota"/>
</dbReference>
<protein>
    <recommendedName>
        <fullName evidence="4">Lipoxygenase domain-containing protein</fullName>
    </recommendedName>
</protein>
<dbReference type="Proteomes" id="UP000001593">
    <property type="component" value="Unassembled WGS sequence"/>
</dbReference>
<evidence type="ECO:0000256" key="2">
    <source>
        <dbReference type="ARBA" id="ARBA00022964"/>
    </source>
</evidence>
<name>A7T8I4_NEMVE</name>
<evidence type="ECO:0000313" key="5">
    <source>
        <dbReference type="EMBL" id="EDO27702.1"/>
    </source>
</evidence>
<keyword evidence="1" id="KW-0479">Metal-binding</keyword>
<dbReference type="InterPro" id="IPR013819">
    <property type="entry name" value="LipOase_C"/>
</dbReference>
<dbReference type="InParanoid" id="A7T8I4"/>
<dbReference type="EMBL" id="DS472723">
    <property type="protein sequence ID" value="EDO27702.1"/>
    <property type="molecule type" value="Genomic_DNA"/>
</dbReference>
<dbReference type="OMA" id="RYDEYAF"/>
<evidence type="ECO:0000313" key="6">
    <source>
        <dbReference type="Proteomes" id="UP000001593"/>
    </source>
</evidence>
<dbReference type="Pfam" id="PF00305">
    <property type="entry name" value="Lipoxygenase"/>
    <property type="match status" value="1"/>
</dbReference>
<dbReference type="AlphaFoldDB" id="A7T8I4"/>
<keyword evidence="2" id="KW-0223">Dioxygenase</keyword>
<dbReference type="Gene3D" id="1.20.245.10">
    <property type="entry name" value="Lipoxygenase-1, Domain 5"/>
    <property type="match status" value="1"/>
</dbReference>
<dbReference type="InterPro" id="IPR036226">
    <property type="entry name" value="LipOase_C_sf"/>
</dbReference>
<dbReference type="GO" id="GO:0016702">
    <property type="term" value="F:oxidoreductase activity, acting on single donors with incorporation of molecular oxygen, incorporation of two atoms of oxygen"/>
    <property type="evidence" value="ECO:0007669"/>
    <property type="project" value="InterPro"/>
</dbReference>